<dbReference type="SUPFAM" id="SSF53697">
    <property type="entry name" value="SIS domain"/>
    <property type="match status" value="1"/>
</dbReference>
<proteinExistence type="predicted"/>
<dbReference type="Gene3D" id="3.40.50.10490">
    <property type="entry name" value="Glucose-6-phosphate isomerase like protein, domain 1"/>
    <property type="match status" value="2"/>
</dbReference>
<evidence type="ECO:0000313" key="8">
    <source>
        <dbReference type="Proteomes" id="UP001156882"/>
    </source>
</evidence>
<dbReference type="PROSITE" id="PS51464">
    <property type="entry name" value="SIS"/>
    <property type="match status" value="1"/>
</dbReference>
<sequence>MSKDMIVERIGFRDAVARQPESLEITRKAVAETLKSLDIGGFAGMTVGFAGIGASYQAALAGAAFLRANGVRSFAYCSTDLYESSDAGADAFVALSASGQSVEIADVMTVRASRPRIAICRGSDNPLAEITGRVIATHSGNDNGASSTGYTSMLLAIGLLGDRILGRDTADWAGLPGMITDMLASVAGPAKSAAELLANRAAIDLVGAGAAFATAGEAAILIREAVRVPAVGWDTLNYLHGPMEAMDGRTGLIAFGEGREVQIAQDIAGFGCPSVLITSRADVAPADRLLAIKVPGLGNEIADAILQIIASQVIVAEMQDAAGLTDTRFRYPQSGTKLKAWSAATL</sequence>
<evidence type="ECO:0000259" key="6">
    <source>
        <dbReference type="PROSITE" id="PS51464"/>
    </source>
</evidence>
<evidence type="ECO:0000256" key="4">
    <source>
        <dbReference type="ARBA" id="ARBA00022576"/>
    </source>
</evidence>
<dbReference type="InterPro" id="IPR001347">
    <property type="entry name" value="SIS_dom"/>
</dbReference>
<feature type="domain" description="SIS" evidence="6">
    <location>
        <begin position="30"/>
        <end position="170"/>
    </location>
</feature>
<evidence type="ECO:0000313" key="7">
    <source>
        <dbReference type="EMBL" id="GLS23071.1"/>
    </source>
</evidence>
<dbReference type="PANTHER" id="PTHR10937:SF0">
    <property type="entry name" value="GLUTAMINE--FRUCTOSE-6-PHOSPHATE TRANSAMINASE (ISOMERIZING)"/>
    <property type="match status" value="1"/>
</dbReference>
<dbReference type="RefSeq" id="WP_284316003.1">
    <property type="nucleotide sequence ID" value="NZ_BSPC01000069.1"/>
</dbReference>
<comment type="caution">
    <text evidence="7">The sequence shown here is derived from an EMBL/GenBank/DDBJ whole genome shotgun (WGS) entry which is preliminary data.</text>
</comment>
<dbReference type="GO" id="GO:0016853">
    <property type="term" value="F:isomerase activity"/>
    <property type="evidence" value="ECO:0007669"/>
    <property type="project" value="UniProtKB-KW"/>
</dbReference>
<protein>
    <recommendedName>
        <fullName evidence="3">Glutamine--fructose-6-phosphate aminotransferase [isomerizing]</fullName>
        <ecNumber evidence="2">2.6.1.16</ecNumber>
    </recommendedName>
</protein>
<dbReference type="PANTHER" id="PTHR10937">
    <property type="entry name" value="GLUCOSAMINE--FRUCTOSE-6-PHOSPHATE AMINOTRANSFERASE, ISOMERIZING"/>
    <property type="match status" value="1"/>
</dbReference>
<comment type="catalytic activity">
    <reaction evidence="1">
        <text>D-fructose 6-phosphate + L-glutamine = D-glucosamine 6-phosphate + L-glutamate</text>
        <dbReference type="Rhea" id="RHEA:13237"/>
        <dbReference type="ChEBI" id="CHEBI:29985"/>
        <dbReference type="ChEBI" id="CHEBI:58359"/>
        <dbReference type="ChEBI" id="CHEBI:58725"/>
        <dbReference type="ChEBI" id="CHEBI:61527"/>
        <dbReference type="EC" id="2.6.1.16"/>
    </reaction>
</comment>
<evidence type="ECO:0000256" key="2">
    <source>
        <dbReference type="ARBA" id="ARBA00012916"/>
    </source>
</evidence>
<keyword evidence="4" id="KW-0808">Transferase</keyword>
<keyword evidence="7" id="KW-0413">Isomerase</keyword>
<dbReference type="InterPro" id="IPR046348">
    <property type="entry name" value="SIS_dom_sf"/>
</dbReference>
<organism evidence="7 8">
    <name type="scientific">Labrys miyagiensis</name>
    <dbReference type="NCBI Taxonomy" id="346912"/>
    <lineage>
        <taxon>Bacteria</taxon>
        <taxon>Pseudomonadati</taxon>
        <taxon>Pseudomonadota</taxon>
        <taxon>Alphaproteobacteria</taxon>
        <taxon>Hyphomicrobiales</taxon>
        <taxon>Xanthobacteraceae</taxon>
        <taxon>Labrys</taxon>
    </lineage>
</organism>
<dbReference type="EMBL" id="BSPC01000069">
    <property type="protein sequence ID" value="GLS23071.1"/>
    <property type="molecule type" value="Genomic_DNA"/>
</dbReference>
<name>A0ABQ6CRU2_9HYPH</name>
<dbReference type="Proteomes" id="UP001156882">
    <property type="component" value="Unassembled WGS sequence"/>
</dbReference>
<keyword evidence="5" id="KW-0315">Glutamine amidotransferase</keyword>
<evidence type="ECO:0000256" key="3">
    <source>
        <dbReference type="ARBA" id="ARBA00016090"/>
    </source>
</evidence>
<dbReference type="EC" id="2.6.1.16" evidence="2"/>
<reference evidence="8" key="1">
    <citation type="journal article" date="2019" name="Int. J. Syst. Evol. Microbiol.">
        <title>The Global Catalogue of Microorganisms (GCM) 10K type strain sequencing project: providing services to taxonomists for standard genome sequencing and annotation.</title>
        <authorList>
            <consortium name="The Broad Institute Genomics Platform"/>
            <consortium name="The Broad Institute Genome Sequencing Center for Infectious Disease"/>
            <person name="Wu L."/>
            <person name="Ma J."/>
        </authorList>
    </citation>
    <scope>NUCLEOTIDE SEQUENCE [LARGE SCALE GENOMIC DNA]</scope>
    <source>
        <strain evidence="8">NBRC 101365</strain>
    </source>
</reference>
<evidence type="ECO:0000256" key="5">
    <source>
        <dbReference type="ARBA" id="ARBA00022962"/>
    </source>
</evidence>
<accession>A0ABQ6CRU2</accession>
<evidence type="ECO:0000256" key="1">
    <source>
        <dbReference type="ARBA" id="ARBA00001031"/>
    </source>
</evidence>
<keyword evidence="8" id="KW-1185">Reference proteome</keyword>
<gene>
    <name evidence="7" type="ORF">GCM10007874_60910</name>
</gene>
<keyword evidence="4" id="KW-0032">Aminotransferase</keyword>